<evidence type="ECO:0000313" key="1">
    <source>
        <dbReference type="EMBL" id="GMI46151.1"/>
    </source>
</evidence>
<name>A0A9W7LDV0_9STRA</name>
<dbReference type="AlphaFoldDB" id="A0A9W7LDV0"/>
<protein>
    <submittedName>
        <fullName evidence="1">Uncharacterized protein</fullName>
    </submittedName>
</protein>
<dbReference type="OrthoDB" id="10440158at2759"/>
<comment type="caution">
    <text evidence="1">The sequence shown here is derived from an EMBL/GenBank/DDBJ whole genome shotgun (WGS) entry which is preliminary data.</text>
</comment>
<evidence type="ECO:0000313" key="2">
    <source>
        <dbReference type="Proteomes" id="UP001165065"/>
    </source>
</evidence>
<gene>
    <name evidence="1" type="ORF">TrCOL_g12516</name>
</gene>
<sequence>MGENMRAGMETQRGKGLTILGFGFAGRDGGAAKCALQSQLANLVFSKGTQYFGAFKAGDEGGAWFDSFRVLEAVSSVTEGGGTESNVLDGVEWDVDASSRTRFDGTSLRANVEYTNFPIDRIDIAVCSHQSVCGTPKSLQRLGLRLNEIMHLAAEMLKGPRQHEGYVLAFDTSAYFPEPVVTREDAVAVIEKGEIRYLQVVSGGGVVLGRTQDVIDLLEDRISLPKVDGITSFRKPRVDDGVVGKKNKLEENKKTKKKKVTFNTFSNYAPSRWFFGSQAIPSTLCNSGYSKSIPGGVVGDSENVCMRKVKSKAKPAP</sequence>
<keyword evidence="2" id="KW-1185">Reference proteome</keyword>
<reference evidence="2" key="1">
    <citation type="journal article" date="2023" name="Commun. Biol.">
        <title>Genome analysis of Parmales, the sister group of diatoms, reveals the evolutionary specialization of diatoms from phago-mixotrophs to photoautotrophs.</title>
        <authorList>
            <person name="Ban H."/>
            <person name="Sato S."/>
            <person name="Yoshikawa S."/>
            <person name="Yamada K."/>
            <person name="Nakamura Y."/>
            <person name="Ichinomiya M."/>
            <person name="Sato N."/>
            <person name="Blanc-Mathieu R."/>
            <person name="Endo H."/>
            <person name="Kuwata A."/>
            <person name="Ogata H."/>
        </authorList>
    </citation>
    <scope>NUCLEOTIDE SEQUENCE [LARGE SCALE GENOMIC DNA]</scope>
</reference>
<dbReference type="Proteomes" id="UP001165065">
    <property type="component" value="Unassembled WGS sequence"/>
</dbReference>
<dbReference type="EMBL" id="BRYA01000284">
    <property type="protein sequence ID" value="GMI46151.1"/>
    <property type="molecule type" value="Genomic_DNA"/>
</dbReference>
<proteinExistence type="predicted"/>
<accession>A0A9W7LDV0</accession>
<organism evidence="1 2">
    <name type="scientific">Triparma columacea</name>
    <dbReference type="NCBI Taxonomy" id="722753"/>
    <lineage>
        <taxon>Eukaryota</taxon>
        <taxon>Sar</taxon>
        <taxon>Stramenopiles</taxon>
        <taxon>Ochrophyta</taxon>
        <taxon>Bolidophyceae</taxon>
        <taxon>Parmales</taxon>
        <taxon>Triparmaceae</taxon>
        <taxon>Triparma</taxon>
    </lineage>
</organism>